<dbReference type="SUPFAM" id="SSF52518">
    <property type="entry name" value="Thiamin diphosphate-binding fold (THDP-binding)"/>
    <property type="match status" value="1"/>
</dbReference>
<organism evidence="2 3">
    <name type="scientific">Candidatus Zambryskibacteria bacterium RIFCSPHIGHO2_02_38_10.5</name>
    <dbReference type="NCBI Taxonomy" id="1802742"/>
    <lineage>
        <taxon>Bacteria</taxon>
        <taxon>Candidatus Zambryskiibacteriota</taxon>
    </lineage>
</organism>
<dbReference type="InterPro" id="IPR005475">
    <property type="entry name" value="Transketolase-like_Pyr-bd"/>
</dbReference>
<dbReference type="EMBL" id="MHVL01000029">
    <property type="protein sequence ID" value="OHA93002.1"/>
    <property type="molecule type" value="Genomic_DNA"/>
</dbReference>
<dbReference type="Pfam" id="PF02779">
    <property type="entry name" value="Transket_pyr"/>
    <property type="match status" value="1"/>
</dbReference>
<evidence type="ECO:0000313" key="3">
    <source>
        <dbReference type="Proteomes" id="UP000179264"/>
    </source>
</evidence>
<gene>
    <name evidence="2" type="ORF">A2W58_02810</name>
</gene>
<evidence type="ECO:0000313" key="2">
    <source>
        <dbReference type="EMBL" id="OHA93002.1"/>
    </source>
</evidence>
<dbReference type="Gene3D" id="3.40.50.970">
    <property type="match status" value="1"/>
</dbReference>
<feature type="domain" description="Transketolase-like pyrimidine-binding" evidence="1">
    <location>
        <begin position="1"/>
        <end position="165"/>
    </location>
</feature>
<reference evidence="2 3" key="1">
    <citation type="journal article" date="2016" name="Nat. Commun.">
        <title>Thousands of microbial genomes shed light on interconnected biogeochemical processes in an aquifer system.</title>
        <authorList>
            <person name="Anantharaman K."/>
            <person name="Brown C.T."/>
            <person name="Hug L.A."/>
            <person name="Sharon I."/>
            <person name="Castelle C.J."/>
            <person name="Probst A.J."/>
            <person name="Thomas B.C."/>
            <person name="Singh A."/>
            <person name="Wilkins M.J."/>
            <person name="Karaoz U."/>
            <person name="Brodie E.L."/>
            <person name="Williams K.H."/>
            <person name="Hubbard S.S."/>
            <person name="Banfield J.F."/>
        </authorList>
    </citation>
    <scope>NUCLEOTIDE SEQUENCE [LARGE SCALE GENOMIC DNA]</scope>
</reference>
<dbReference type="SMART" id="SM00861">
    <property type="entry name" value="Transket_pyr"/>
    <property type="match status" value="1"/>
</dbReference>
<name>A0A1G2T754_9BACT</name>
<dbReference type="Gene3D" id="3.40.50.920">
    <property type="match status" value="1"/>
</dbReference>
<dbReference type="Pfam" id="PF02780">
    <property type="entry name" value="Transketolase_C"/>
    <property type="match status" value="1"/>
</dbReference>
<dbReference type="Proteomes" id="UP000179264">
    <property type="component" value="Unassembled WGS sequence"/>
</dbReference>
<dbReference type="InterPro" id="IPR009014">
    <property type="entry name" value="Transketo_C/PFOR_II"/>
</dbReference>
<protein>
    <recommendedName>
        <fullName evidence="1">Transketolase-like pyrimidine-binding domain-containing protein</fullName>
    </recommendedName>
</protein>
<dbReference type="InterPro" id="IPR029061">
    <property type="entry name" value="THDP-binding"/>
</dbReference>
<dbReference type="AlphaFoldDB" id="A0A1G2T754"/>
<proteinExistence type="predicted"/>
<dbReference type="PANTHER" id="PTHR43825:SF5">
    <property type="entry name" value="HYPOTHETICAL TRANSKETOLASE FAMILY PROTEIN"/>
    <property type="match status" value="1"/>
</dbReference>
<sequence>MRKQFVKTVEEILGKNEKVVLLLGDIGVFGFRESFKLYPTRVYNIGILEQSTISVASGLSMTGLIPIIHTIAPFITERCFEQIKNDFGYQKLGGNLVSVGASYDYASLGCTHHCPADVNILINIPGMEIVVPGTAEEFDTLFKESYNNGNITYFRLSERKNQTEVKVKFGKANVIKKGKLATVIAVGPLLDKVISATLNLDVTVIYLTTLRPFDTETVRKNIVGNKVLICEPYYSGAITSNIINSSKNPLKIDLLGIPHEFLTNYGKMEEHDKYIGFTEKEIEKRVKKLIRSNE</sequence>
<dbReference type="SUPFAM" id="SSF52922">
    <property type="entry name" value="TK C-terminal domain-like"/>
    <property type="match status" value="1"/>
</dbReference>
<comment type="caution">
    <text evidence="2">The sequence shown here is derived from an EMBL/GenBank/DDBJ whole genome shotgun (WGS) entry which is preliminary data.</text>
</comment>
<evidence type="ECO:0000259" key="1">
    <source>
        <dbReference type="SMART" id="SM00861"/>
    </source>
</evidence>
<dbReference type="InterPro" id="IPR033248">
    <property type="entry name" value="Transketolase_C"/>
</dbReference>
<dbReference type="PANTHER" id="PTHR43825">
    <property type="entry name" value="PYRUVATE DEHYDROGENASE E1 COMPONENT"/>
    <property type="match status" value="1"/>
</dbReference>
<dbReference type="CDD" id="cd07033">
    <property type="entry name" value="TPP_PYR_DXS_TK_like"/>
    <property type="match status" value="1"/>
</dbReference>
<dbReference type="InterPro" id="IPR051157">
    <property type="entry name" value="PDH/Transketolase"/>
</dbReference>
<accession>A0A1G2T754</accession>